<name>A0ABT2ET53_9BACT</name>
<evidence type="ECO:0000256" key="11">
    <source>
        <dbReference type="PIRNR" id="PIRNR006268"/>
    </source>
</evidence>
<keyword evidence="6 11" id="KW-0479">Metal-binding</keyword>
<dbReference type="Gene3D" id="3.10.520.10">
    <property type="entry name" value="ApbE-like domains"/>
    <property type="match status" value="1"/>
</dbReference>
<keyword evidence="7 11" id="KW-0274">FAD</keyword>
<reference evidence="12 13" key="1">
    <citation type="submission" date="2022-08" db="EMBL/GenBank/DDBJ databases">
        <title>Bacterial and archaeal communities from various locations to study Microbial Dark Matter (Phase II).</title>
        <authorList>
            <person name="Stepanauskas R."/>
        </authorList>
    </citation>
    <scope>NUCLEOTIDE SEQUENCE [LARGE SCALE GENOMIC DNA]</scope>
    <source>
        <strain evidence="12 13">PD1</strain>
    </source>
</reference>
<dbReference type="PANTHER" id="PTHR30040">
    <property type="entry name" value="THIAMINE BIOSYNTHESIS LIPOPROTEIN APBE"/>
    <property type="match status" value="1"/>
</dbReference>
<gene>
    <name evidence="12" type="ORF">M2350_003594</name>
</gene>
<dbReference type="Pfam" id="PF02424">
    <property type="entry name" value="ApbE"/>
    <property type="match status" value="1"/>
</dbReference>
<protein>
    <recommendedName>
        <fullName evidence="3 11">FAD:protein FMN transferase</fullName>
        <ecNumber evidence="2 11">2.7.1.180</ecNumber>
    </recommendedName>
    <alternativeName>
        <fullName evidence="9 11">Flavin transferase</fullName>
    </alternativeName>
</protein>
<dbReference type="PANTHER" id="PTHR30040:SF2">
    <property type="entry name" value="FAD:PROTEIN FMN TRANSFERASE"/>
    <property type="match status" value="1"/>
</dbReference>
<dbReference type="PIRSF" id="PIRSF006268">
    <property type="entry name" value="ApbE"/>
    <property type="match status" value="1"/>
</dbReference>
<evidence type="ECO:0000256" key="5">
    <source>
        <dbReference type="ARBA" id="ARBA00022679"/>
    </source>
</evidence>
<sequence>MAWLNRRTLLTLLFVLWSLPTLKVLDASSSLKRFEFRKVLMGVTTRIVVYAPDREIAAWACSRAFQRIADLEDLMSDYRPHSELMRLCTEGHLAPFRVSDDLFFVLQRALELSRRTNGAFDITVGPFVALWRRARQTKQLPSEEELHQARQLVGWEKIQLDPENRTVKLAVPNMKLDLGGIAKGYAADCALKVLKRFGLSRALIELGGDIVLGDPPPNRKGWRIGILDEKGKPEKFLELTNCAVSTSGSTEQFVEIGNRRYAHIVDPRTGLGLTKLVLVTVIAKDGITADSLATALCVLGEKEGRKLAEAYGAIAFFRERDL</sequence>
<evidence type="ECO:0000256" key="6">
    <source>
        <dbReference type="ARBA" id="ARBA00022723"/>
    </source>
</evidence>
<dbReference type="EC" id="2.7.1.180" evidence="2 11"/>
<keyword evidence="5 11" id="KW-0808">Transferase</keyword>
<dbReference type="InterPro" id="IPR003374">
    <property type="entry name" value="ApbE-like_sf"/>
</dbReference>
<evidence type="ECO:0000256" key="2">
    <source>
        <dbReference type="ARBA" id="ARBA00011955"/>
    </source>
</evidence>
<evidence type="ECO:0000256" key="10">
    <source>
        <dbReference type="ARBA" id="ARBA00048540"/>
    </source>
</evidence>
<keyword evidence="8 11" id="KW-0460">Magnesium</keyword>
<dbReference type="Proteomes" id="UP001204798">
    <property type="component" value="Unassembled WGS sequence"/>
</dbReference>
<comment type="similarity">
    <text evidence="11">Belongs to the ApbE family.</text>
</comment>
<keyword evidence="12" id="KW-0449">Lipoprotein</keyword>
<comment type="cofactor">
    <cofactor evidence="1">
        <name>Mg(2+)</name>
        <dbReference type="ChEBI" id="CHEBI:18420"/>
    </cofactor>
</comment>
<comment type="catalytic activity">
    <reaction evidence="10 11">
        <text>L-threonyl-[protein] + FAD = FMN-L-threonyl-[protein] + AMP + H(+)</text>
        <dbReference type="Rhea" id="RHEA:36847"/>
        <dbReference type="Rhea" id="RHEA-COMP:11060"/>
        <dbReference type="Rhea" id="RHEA-COMP:11061"/>
        <dbReference type="ChEBI" id="CHEBI:15378"/>
        <dbReference type="ChEBI" id="CHEBI:30013"/>
        <dbReference type="ChEBI" id="CHEBI:57692"/>
        <dbReference type="ChEBI" id="CHEBI:74257"/>
        <dbReference type="ChEBI" id="CHEBI:456215"/>
        <dbReference type="EC" id="2.7.1.180"/>
    </reaction>
</comment>
<evidence type="ECO:0000256" key="1">
    <source>
        <dbReference type="ARBA" id="ARBA00001946"/>
    </source>
</evidence>
<evidence type="ECO:0000256" key="4">
    <source>
        <dbReference type="ARBA" id="ARBA00022630"/>
    </source>
</evidence>
<dbReference type="EMBL" id="JANUCP010000009">
    <property type="protein sequence ID" value="MCS3921153.1"/>
    <property type="molecule type" value="Genomic_DNA"/>
</dbReference>
<evidence type="ECO:0000256" key="8">
    <source>
        <dbReference type="ARBA" id="ARBA00022842"/>
    </source>
</evidence>
<organism evidence="12 13">
    <name type="scientific">Candidatus Fervidibacter sacchari</name>
    <dbReference type="NCBI Taxonomy" id="1448929"/>
    <lineage>
        <taxon>Bacteria</taxon>
        <taxon>Candidatus Fervidibacterota</taxon>
        <taxon>Candidatus Fervidibacter</taxon>
    </lineage>
</organism>
<keyword evidence="13" id="KW-1185">Reference proteome</keyword>
<evidence type="ECO:0000313" key="12">
    <source>
        <dbReference type="EMBL" id="MCS3921153.1"/>
    </source>
</evidence>
<evidence type="ECO:0000256" key="9">
    <source>
        <dbReference type="ARBA" id="ARBA00031306"/>
    </source>
</evidence>
<accession>A0ABT2ET53</accession>
<evidence type="ECO:0000256" key="7">
    <source>
        <dbReference type="ARBA" id="ARBA00022827"/>
    </source>
</evidence>
<dbReference type="RefSeq" id="WP_259102028.1">
    <property type="nucleotide sequence ID" value="NZ_CP130454.1"/>
</dbReference>
<dbReference type="InterPro" id="IPR024932">
    <property type="entry name" value="ApbE"/>
</dbReference>
<evidence type="ECO:0000256" key="3">
    <source>
        <dbReference type="ARBA" id="ARBA00016337"/>
    </source>
</evidence>
<comment type="caution">
    <text evidence="12">The sequence shown here is derived from an EMBL/GenBank/DDBJ whole genome shotgun (WGS) entry which is preliminary data.</text>
</comment>
<proteinExistence type="inferred from homology"/>
<evidence type="ECO:0000313" key="13">
    <source>
        <dbReference type="Proteomes" id="UP001204798"/>
    </source>
</evidence>
<keyword evidence="4 11" id="KW-0285">Flavoprotein</keyword>
<dbReference type="SUPFAM" id="SSF143631">
    <property type="entry name" value="ApbE-like"/>
    <property type="match status" value="1"/>
</dbReference>